<accession>A0A199URZ4</accession>
<feature type="region of interest" description="Disordered" evidence="1">
    <location>
        <begin position="1"/>
        <end position="26"/>
    </location>
</feature>
<dbReference type="EMBL" id="LSRQ01005506">
    <property type="protein sequence ID" value="OAY67529.1"/>
    <property type="molecule type" value="Genomic_DNA"/>
</dbReference>
<reference evidence="2 3" key="1">
    <citation type="journal article" date="2016" name="DNA Res.">
        <title>The draft genome of MD-2 pineapple using hybrid error correction of long reads.</title>
        <authorList>
            <person name="Redwan R.M."/>
            <person name="Saidin A."/>
            <person name="Kumar S.V."/>
        </authorList>
    </citation>
    <scope>NUCLEOTIDE SEQUENCE [LARGE SCALE GENOMIC DNA]</scope>
    <source>
        <strain evidence="3">cv. MD2</strain>
        <tissue evidence="2">Leaf</tissue>
    </source>
</reference>
<name>A0A199URZ4_ANACO</name>
<dbReference type="AlphaFoldDB" id="A0A199URZ4"/>
<organism evidence="2 3">
    <name type="scientific">Ananas comosus</name>
    <name type="common">Pineapple</name>
    <name type="synonym">Ananas ananas</name>
    <dbReference type="NCBI Taxonomy" id="4615"/>
    <lineage>
        <taxon>Eukaryota</taxon>
        <taxon>Viridiplantae</taxon>
        <taxon>Streptophyta</taxon>
        <taxon>Embryophyta</taxon>
        <taxon>Tracheophyta</taxon>
        <taxon>Spermatophyta</taxon>
        <taxon>Magnoliopsida</taxon>
        <taxon>Liliopsida</taxon>
        <taxon>Poales</taxon>
        <taxon>Bromeliaceae</taxon>
        <taxon>Bromelioideae</taxon>
        <taxon>Ananas</taxon>
    </lineage>
</organism>
<sequence length="325" mass="34897">MESRQKSEPFGVGGNLERSGDPAAEGDAVADGELADLDAGVDGERLVQLEHEVAVVADVLAQGGVRRGHHRAVPQRVVVRDQAARLDQVEQALVVVQVVVLVRVHEHEVERPVVLLLHPRQQTNIVNLRPSRMSGSYIFQQLIEDGQSRALAEVDLVRDAGLLDHRQAELVVLAGEGGGEEGVAGVDADLHRLLGVDQLQQHVQELALVGRRGHDIPALTLLGHKEELLTYKALQRNHLFSSISVLSSNRFGAGGEDWYLFGERGVGVARVPRGLEGLLEVEARGDLLADPLADVETGGGDVRADDLVVPRHGGALPTGGNLEID</sequence>
<proteinExistence type="predicted"/>
<evidence type="ECO:0000313" key="2">
    <source>
        <dbReference type="EMBL" id="OAY67529.1"/>
    </source>
</evidence>
<evidence type="ECO:0000313" key="3">
    <source>
        <dbReference type="Proteomes" id="UP000092600"/>
    </source>
</evidence>
<comment type="caution">
    <text evidence="2">The sequence shown here is derived from an EMBL/GenBank/DDBJ whole genome shotgun (WGS) entry which is preliminary data.</text>
</comment>
<evidence type="ECO:0000256" key="1">
    <source>
        <dbReference type="SAM" id="MobiDB-lite"/>
    </source>
</evidence>
<protein>
    <submittedName>
        <fullName evidence="2">Uncharacterized protein</fullName>
    </submittedName>
</protein>
<dbReference type="Proteomes" id="UP000092600">
    <property type="component" value="Unassembled WGS sequence"/>
</dbReference>
<gene>
    <name evidence="2" type="ORF">ACMD2_22750</name>
</gene>